<gene>
    <name evidence="2" type="ORF">C1SCF055_LOCUS38785</name>
</gene>
<dbReference type="Proteomes" id="UP001152797">
    <property type="component" value="Unassembled WGS sequence"/>
</dbReference>
<proteinExistence type="predicted"/>
<keyword evidence="5" id="KW-1185">Reference proteome</keyword>
<evidence type="ECO:0000313" key="4">
    <source>
        <dbReference type="EMBL" id="CAL4801155.1"/>
    </source>
</evidence>
<dbReference type="EMBL" id="CAMXCT030006057">
    <property type="protein sequence ID" value="CAL4801155.1"/>
    <property type="molecule type" value="Genomic_DNA"/>
</dbReference>
<reference evidence="3" key="2">
    <citation type="submission" date="2024-04" db="EMBL/GenBank/DDBJ databases">
        <authorList>
            <person name="Chen Y."/>
            <person name="Shah S."/>
            <person name="Dougan E. K."/>
            <person name="Thang M."/>
            <person name="Chan C."/>
        </authorList>
    </citation>
    <scope>NUCLEOTIDE SEQUENCE [LARGE SCALE GENOMIC DNA]</scope>
</reference>
<evidence type="ECO:0000313" key="3">
    <source>
        <dbReference type="EMBL" id="CAL1167218.1"/>
    </source>
</evidence>
<dbReference type="EMBL" id="CAMXCT020006057">
    <property type="protein sequence ID" value="CAL1167218.1"/>
    <property type="molecule type" value="Genomic_DNA"/>
</dbReference>
<evidence type="ECO:0000313" key="2">
    <source>
        <dbReference type="EMBL" id="CAI4013843.1"/>
    </source>
</evidence>
<accession>A0A9P1GHY8</accession>
<organism evidence="2">
    <name type="scientific">Cladocopium goreaui</name>
    <dbReference type="NCBI Taxonomy" id="2562237"/>
    <lineage>
        <taxon>Eukaryota</taxon>
        <taxon>Sar</taxon>
        <taxon>Alveolata</taxon>
        <taxon>Dinophyceae</taxon>
        <taxon>Suessiales</taxon>
        <taxon>Symbiodiniaceae</taxon>
        <taxon>Cladocopium</taxon>
    </lineage>
</organism>
<evidence type="ECO:0000313" key="5">
    <source>
        <dbReference type="Proteomes" id="UP001152797"/>
    </source>
</evidence>
<dbReference type="EMBL" id="CAMXCT010006057">
    <property type="protein sequence ID" value="CAI4013843.1"/>
    <property type="molecule type" value="Genomic_DNA"/>
</dbReference>
<sequence length="211" mass="22870">MSMRVASNSITGSLQNMSGSEVNEDHRLLQHPKFKKCTKACDKKDLDCVKHTNSVDRSNFSRGDDLPDTCADNASRWPKWEDATFDFVIDDPNLQNLHLGVHDNDTGAFSWKKAEIMRCSEKKLTALLEGQNLIEALPEIWLPLHSGLGNLVPSGSVKDGEMSLETSRCGSTDSADYHDALDALDATPAAPAGAGRGFGGLGARLGQLVSR</sequence>
<protein>
    <submittedName>
        <fullName evidence="4">Extended synaptotagmin-3</fullName>
    </submittedName>
</protein>
<feature type="compositionally biased region" description="Polar residues" evidence="1">
    <location>
        <begin position="1"/>
        <end position="21"/>
    </location>
</feature>
<dbReference type="OrthoDB" id="1029639at2759"/>
<evidence type="ECO:0000256" key="1">
    <source>
        <dbReference type="SAM" id="MobiDB-lite"/>
    </source>
</evidence>
<dbReference type="AlphaFoldDB" id="A0A9P1GHY8"/>
<feature type="region of interest" description="Disordered" evidence="1">
    <location>
        <begin position="1"/>
        <end position="22"/>
    </location>
</feature>
<name>A0A9P1GHY8_9DINO</name>
<reference evidence="2" key="1">
    <citation type="submission" date="2022-10" db="EMBL/GenBank/DDBJ databases">
        <authorList>
            <person name="Chen Y."/>
            <person name="Dougan E. K."/>
            <person name="Chan C."/>
            <person name="Rhodes N."/>
            <person name="Thang M."/>
        </authorList>
    </citation>
    <scope>NUCLEOTIDE SEQUENCE</scope>
</reference>
<comment type="caution">
    <text evidence="2">The sequence shown here is derived from an EMBL/GenBank/DDBJ whole genome shotgun (WGS) entry which is preliminary data.</text>
</comment>